<dbReference type="SUPFAM" id="SSF55781">
    <property type="entry name" value="GAF domain-like"/>
    <property type="match status" value="1"/>
</dbReference>
<evidence type="ECO:0000259" key="4">
    <source>
        <dbReference type="Pfam" id="PF01590"/>
    </source>
</evidence>
<keyword evidence="6" id="KW-0813">Transport</keyword>
<evidence type="ECO:0000256" key="3">
    <source>
        <dbReference type="ARBA" id="ARBA00023012"/>
    </source>
</evidence>
<evidence type="ECO:0000313" key="7">
    <source>
        <dbReference type="Proteomes" id="UP000070366"/>
    </source>
</evidence>
<dbReference type="InterPro" id="IPR003018">
    <property type="entry name" value="GAF"/>
</dbReference>
<keyword evidence="7" id="KW-1185">Reference proteome</keyword>
<dbReference type="InterPro" id="IPR029016">
    <property type="entry name" value="GAF-like_dom_sf"/>
</dbReference>
<dbReference type="Proteomes" id="UP000070366">
    <property type="component" value="Unassembled WGS sequence"/>
</dbReference>
<dbReference type="STRING" id="626937.HMPREF3293_01778"/>
<comment type="caution">
    <text evidence="6">The sequence shown here is derived from an EMBL/GenBank/DDBJ whole genome shotgun (WGS) entry which is preliminary data.</text>
</comment>
<feature type="domain" description="Signal transduction histidine kinase osmosensitive K+ channel sensor N-terminal" evidence="5">
    <location>
        <begin position="32"/>
        <end position="240"/>
    </location>
</feature>
<evidence type="ECO:0000313" key="6">
    <source>
        <dbReference type="EMBL" id="KXK65564.1"/>
    </source>
</evidence>
<evidence type="ECO:0000256" key="1">
    <source>
        <dbReference type="ARBA" id="ARBA00022679"/>
    </source>
</evidence>
<feature type="domain" description="GAF" evidence="4">
    <location>
        <begin position="499"/>
        <end position="539"/>
    </location>
</feature>
<dbReference type="FunFam" id="3.40.50.300:FF:000483">
    <property type="entry name" value="Sensor histidine kinase KdpD"/>
    <property type="match status" value="1"/>
</dbReference>
<protein>
    <submittedName>
        <fullName evidence="6">Osmosensitive K+ channel His kinase sensor domain protein</fullName>
    </submittedName>
</protein>
<keyword evidence="2 6" id="KW-0418">Kinase</keyword>
<accession>A0A136Q4N8</accession>
<dbReference type="EMBL" id="LSZW01000061">
    <property type="protein sequence ID" value="KXK65564.1"/>
    <property type="molecule type" value="Genomic_DNA"/>
</dbReference>
<dbReference type="GO" id="GO:0005737">
    <property type="term" value="C:cytoplasm"/>
    <property type="evidence" value="ECO:0007669"/>
    <property type="project" value="UniProtKB-ARBA"/>
</dbReference>
<dbReference type="CDD" id="cd01987">
    <property type="entry name" value="USP_KdpD-like"/>
    <property type="match status" value="1"/>
</dbReference>
<dbReference type="Pfam" id="PF02702">
    <property type="entry name" value="KdpD"/>
    <property type="match status" value="1"/>
</dbReference>
<keyword evidence="6" id="KW-0406">Ion transport</keyword>
<dbReference type="GO" id="GO:0005886">
    <property type="term" value="C:plasma membrane"/>
    <property type="evidence" value="ECO:0007669"/>
    <property type="project" value="TreeGrafter"/>
</dbReference>
<dbReference type="PATRIC" id="fig|626937.4.peg.1756"/>
<dbReference type="InterPro" id="IPR027417">
    <property type="entry name" value="P-loop_NTPase"/>
</dbReference>
<dbReference type="AlphaFoldDB" id="A0A136Q4N8"/>
<proteinExistence type="predicted"/>
<dbReference type="PANTHER" id="PTHR45569">
    <property type="entry name" value="SENSOR PROTEIN KDPD"/>
    <property type="match status" value="1"/>
</dbReference>
<keyword evidence="6" id="KW-0407">Ion channel</keyword>
<keyword evidence="1" id="KW-0808">Transferase</keyword>
<dbReference type="GO" id="GO:0034220">
    <property type="term" value="P:monoatomic ion transmembrane transport"/>
    <property type="evidence" value="ECO:0007669"/>
    <property type="project" value="UniProtKB-KW"/>
</dbReference>
<dbReference type="Gene3D" id="3.30.450.40">
    <property type="match status" value="1"/>
</dbReference>
<evidence type="ECO:0000256" key="2">
    <source>
        <dbReference type="ARBA" id="ARBA00022777"/>
    </source>
</evidence>
<dbReference type="PANTHER" id="PTHR45569:SF1">
    <property type="entry name" value="SENSOR PROTEIN KDPD"/>
    <property type="match status" value="1"/>
</dbReference>
<evidence type="ECO:0000259" key="5">
    <source>
        <dbReference type="Pfam" id="PF02702"/>
    </source>
</evidence>
<dbReference type="Gene3D" id="3.40.50.300">
    <property type="entry name" value="P-loop containing nucleotide triphosphate hydrolases"/>
    <property type="match status" value="1"/>
</dbReference>
<dbReference type="GO" id="GO:0000155">
    <property type="term" value="F:phosphorelay sensor kinase activity"/>
    <property type="evidence" value="ECO:0007669"/>
    <property type="project" value="InterPro"/>
</dbReference>
<reference evidence="6 7" key="1">
    <citation type="submission" date="2016-02" db="EMBL/GenBank/DDBJ databases">
        <authorList>
            <person name="Wen L."/>
            <person name="He K."/>
            <person name="Yang H."/>
        </authorList>
    </citation>
    <scope>NUCLEOTIDE SEQUENCE [LARGE SCALE GENOMIC DNA]</scope>
    <source>
        <strain evidence="6 7">DSM 22607</strain>
    </source>
</reference>
<dbReference type="InterPro" id="IPR003852">
    <property type="entry name" value="Sig_transdc_His_kinase_KdpD_N"/>
</dbReference>
<keyword evidence="3" id="KW-0902">Two-component regulatory system</keyword>
<gene>
    <name evidence="6" type="ORF">HMPREF3293_01778</name>
</gene>
<sequence>MKEGKIMYDESERPNPDELLRQIGTEEAPDRMGKLKIFFGYSAGVGKTYAMLRAAHDCLDSGIDVVVGYIEPHTRAETMKLVEGLPVLPTRQVSYKNIVLNEFDLDGALKRHPQLILVDELAHTNAPGVRNKKRYQDVEELLNAGIDVYTTVNVQHLESLNDIIKDITHIEVRETIPDYIFDKADSVALVDIEPEELLKRFEEGKIYRPERVVTAMNNFFTRQNLSTLREISMRRTADRIYGRDGKAMEKSVSERLLVLLSPSPSSAKNLRVGARMAEAYHAKWEALYVETRTKLTPEQGKLLRDNMNLAEQLGAEVVTMYGENLAEVVAAHANLTGVTNVIIGKTRNKKHLKDFFKEDFEDQLIGLLKSAELHIIPDSDNAGTKYKRPAKQGSRKDFGLLEQRTQILYEISKKLLATRGLMNIISGMNEYISRILERSVIFYLPDMNEPGVFWQAEFDQDASFLLGDDEKAVAKWVLLNKKRAGAGTDTLMGAGAFYMPIMSQGAVLGVMGVSCRKGLLSQDQRMLLRMIASQIAMALERQRLSDEQLKYNLELQREKLKEDWMKNQE</sequence>
<name>A0A136Q4N8_9FIRM</name>
<dbReference type="InterPro" id="IPR052023">
    <property type="entry name" value="Histidine_kinase_KdpD"/>
</dbReference>
<organism evidence="6 7">
    <name type="scientific">Christensenella minuta</name>
    <dbReference type="NCBI Taxonomy" id="626937"/>
    <lineage>
        <taxon>Bacteria</taxon>
        <taxon>Bacillati</taxon>
        <taxon>Bacillota</taxon>
        <taxon>Clostridia</taxon>
        <taxon>Christensenellales</taxon>
        <taxon>Christensenellaceae</taxon>
        <taxon>Christensenella</taxon>
    </lineage>
</organism>
<dbReference type="Pfam" id="PF01590">
    <property type="entry name" value="GAF"/>
    <property type="match status" value="1"/>
</dbReference>